<dbReference type="Proteomes" id="UP000293562">
    <property type="component" value="Unassembled WGS sequence"/>
</dbReference>
<dbReference type="RefSeq" id="WP_130305956.1">
    <property type="nucleotide sequence ID" value="NZ_SHKN01000001.1"/>
</dbReference>
<reference evidence="2 3" key="1">
    <citation type="submission" date="2019-02" db="EMBL/GenBank/DDBJ databases">
        <title>Genomic Encyclopedia of Type Strains, Phase IV (KMG-IV): sequencing the most valuable type-strain genomes for metagenomic binning, comparative biology and taxonomic classification.</title>
        <authorList>
            <person name="Goeker M."/>
        </authorList>
    </citation>
    <scope>NUCLEOTIDE SEQUENCE [LARGE SCALE GENOMIC DNA]</scope>
    <source>
        <strain evidence="2 3">DSM 28825</strain>
    </source>
</reference>
<accession>A0A4Q7VIS4</accession>
<dbReference type="OrthoDB" id="1120882at2"/>
<evidence type="ECO:0000313" key="3">
    <source>
        <dbReference type="Proteomes" id="UP000293562"/>
    </source>
</evidence>
<feature type="chain" id="PRO_5020502192" description="GLPGLI family protein" evidence="1">
    <location>
        <begin position="20"/>
        <end position="246"/>
    </location>
</feature>
<evidence type="ECO:0008006" key="4">
    <source>
        <dbReference type="Google" id="ProtNLM"/>
    </source>
</evidence>
<name>A0A4Q7VIS4_9BACT</name>
<dbReference type="AlphaFoldDB" id="A0A4Q7VIS4"/>
<proteinExistence type="predicted"/>
<evidence type="ECO:0000256" key="1">
    <source>
        <dbReference type="SAM" id="SignalP"/>
    </source>
</evidence>
<keyword evidence="1" id="KW-0732">Signal</keyword>
<sequence>MKTKLFFFIILLCNFAATAQTYNPEGKTGQEALLQKQLAEVQSFFKTAEENDANVDRYAYNRYEGSPYLDKEFQTGSLIKKDSSIFDNLKLRYNIYNDRVEFLKKDIIKIVPSRNFTSKVIIGEKTFKLSQYLIKGHPKFGYLEQLTQGDCCLYYRHKVSLNPAVQGNAYQEPKPAKFVNAKGMFFIQLKDEPIMQITKKKHLIVQLSNNNNDIQKFYKKEKINIKMKEDFIKLVQYYNELNESSK</sequence>
<protein>
    <recommendedName>
        <fullName evidence="4">GLPGLI family protein</fullName>
    </recommendedName>
</protein>
<gene>
    <name evidence="2" type="ORF">EV201_0673</name>
</gene>
<organism evidence="2 3">
    <name type="scientific">Ancylomarina subtilis</name>
    <dbReference type="NCBI Taxonomy" id="1639035"/>
    <lineage>
        <taxon>Bacteria</taxon>
        <taxon>Pseudomonadati</taxon>
        <taxon>Bacteroidota</taxon>
        <taxon>Bacteroidia</taxon>
        <taxon>Marinilabiliales</taxon>
        <taxon>Marinifilaceae</taxon>
        <taxon>Ancylomarina</taxon>
    </lineage>
</organism>
<evidence type="ECO:0000313" key="2">
    <source>
        <dbReference type="EMBL" id="RZT96042.1"/>
    </source>
</evidence>
<comment type="caution">
    <text evidence="2">The sequence shown here is derived from an EMBL/GenBank/DDBJ whole genome shotgun (WGS) entry which is preliminary data.</text>
</comment>
<keyword evidence="3" id="KW-1185">Reference proteome</keyword>
<feature type="signal peptide" evidence="1">
    <location>
        <begin position="1"/>
        <end position="19"/>
    </location>
</feature>
<dbReference type="EMBL" id="SHKN01000001">
    <property type="protein sequence ID" value="RZT96042.1"/>
    <property type="molecule type" value="Genomic_DNA"/>
</dbReference>